<dbReference type="AlphaFoldDB" id="A0A0V0WC03"/>
<protein>
    <submittedName>
        <fullName evidence="2">Uncharacterized protein</fullName>
    </submittedName>
</protein>
<dbReference type="EMBL" id="JYDQ01005711">
    <property type="protein sequence ID" value="KRX73290.1"/>
    <property type="molecule type" value="Genomic_DNA"/>
</dbReference>
<keyword evidence="1" id="KW-0472">Membrane</keyword>
<accession>A0A0V0WC03</accession>
<feature type="non-terminal residue" evidence="2">
    <location>
        <position position="50"/>
    </location>
</feature>
<evidence type="ECO:0000313" key="3">
    <source>
        <dbReference type="Proteomes" id="UP000054783"/>
    </source>
</evidence>
<dbReference type="Proteomes" id="UP000054783">
    <property type="component" value="Unassembled WGS sequence"/>
</dbReference>
<reference evidence="2 3" key="1">
    <citation type="submission" date="2015-01" db="EMBL/GenBank/DDBJ databases">
        <title>Evolution of Trichinella species and genotypes.</title>
        <authorList>
            <person name="Korhonen P.K."/>
            <person name="Edoardo P."/>
            <person name="Giuseppe L.R."/>
            <person name="Gasser R.B."/>
        </authorList>
    </citation>
    <scope>NUCLEOTIDE SEQUENCE [LARGE SCALE GENOMIC DNA]</scope>
    <source>
        <strain evidence="2">ISS2496</strain>
    </source>
</reference>
<gene>
    <name evidence="2" type="ORF">T12_8556</name>
</gene>
<keyword evidence="1" id="KW-0812">Transmembrane</keyword>
<feature type="transmembrane region" description="Helical" evidence="1">
    <location>
        <begin position="16"/>
        <end position="40"/>
    </location>
</feature>
<evidence type="ECO:0000256" key="1">
    <source>
        <dbReference type="SAM" id="Phobius"/>
    </source>
</evidence>
<comment type="caution">
    <text evidence="2">The sequence shown here is derived from an EMBL/GenBank/DDBJ whole genome shotgun (WGS) entry which is preliminary data.</text>
</comment>
<keyword evidence="1" id="KW-1133">Transmembrane helix</keyword>
<keyword evidence="3" id="KW-1185">Reference proteome</keyword>
<proteinExistence type="predicted"/>
<name>A0A0V0WC03_9BILA</name>
<organism evidence="2 3">
    <name type="scientific">Trichinella patagoniensis</name>
    <dbReference type="NCBI Taxonomy" id="990121"/>
    <lineage>
        <taxon>Eukaryota</taxon>
        <taxon>Metazoa</taxon>
        <taxon>Ecdysozoa</taxon>
        <taxon>Nematoda</taxon>
        <taxon>Enoplea</taxon>
        <taxon>Dorylaimia</taxon>
        <taxon>Trichinellida</taxon>
        <taxon>Trichinellidae</taxon>
        <taxon>Trichinella</taxon>
    </lineage>
</organism>
<evidence type="ECO:0000313" key="2">
    <source>
        <dbReference type="EMBL" id="KRX73290.1"/>
    </source>
</evidence>
<sequence>MQCWARLESTILTEIMLIWELLVANISGCAASASLILVILTSSRASLVTN</sequence>